<dbReference type="InterPro" id="IPR025121">
    <property type="entry name" value="GTPase_HflX_N"/>
</dbReference>
<comment type="similarity">
    <text evidence="5">Belongs to the TRAFAC class OBG-HflX-like GTPase superfamily. HflX GTPase family.</text>
</comment>
<proteinExistence type="inferred from homology"/>
<evidence type="ECO:0000313" key="8">
    <source>
        <dbReference type="EMBL" id="UQS84109.1"/>
    </source>
</evidence>
<dbReference type="InterPro" id="IPR030394">
    <property type="entry name" value="G_HFLX_dom"/>
</dbReference>
<protein>
    <recommendedName>
        <fullName evidence="5">GTPase HflX</fullName>
    </recommendedName>
    <alternativeName>
        <fullName evidence="5">GTP-binding protein HflX</fullName>
    </alternativeName>
</protein>
<dbReference type="PANTHER" id="PTHR10229">
    <property type="entry name" value="GTP-BINDING PROTEIN HFLX"/>
    <property type="match status" value="1"/>
</dbReference>
<dbReference type="EMBL" id="CP093365">
    <property type="protein sequence ID" value="UQS84109.1"/>
    <property type="molecule type" value="Genomic_DNA"/>
</dbReference>
<keyword evidence="2 5" id="KW-0547">Nucleotide-binding</keyword>
<comment type="subunit">
    <text evidence="5">Monomer. Associates with the 50S ribosomal subunit.</text>
</comment>
<dbReference type="HAMAP" id="MF_00900">
    <property type="entry name" value="GTPase_HflX"/>
    <property type="match status" value="1"/>
</dbReference>
<reference evidence="8 9" key="1">
    <citation type="journal article" date="2022" name="Int. J. Syst. Evol. Microbiol.">
        <title>Apilactobacillus apisilvae sp. nov., Nicolia spurrieriana gen. nov. sp. nov., Bombilactobacillus folatiphilus sp. nov. and Bombilactobacillus thymidiniphilus sp. nov., four new lactic acid bacterial isolates from stingless bees Tetragonula carbonaria and Austroplebeia australis.</title>
        <authorList>
            <person name="Oliphant S.A."/>
            <person name="Watson-Haigh N.S."/>
            <person name="Sumby K.M."/>
            <person name="Gardner J."/>
            <person name="Groom S."/>
            <person name="Jiranek V."/>
        </authorList>
    </citation>
    <scope>NUCLEOTIDE SEQUENCE [LARGE SCALE GENOMIC DNA]</scope>
    <source>
        <strain evidence="8 9">SG4_A1</strain>
    </source>
</reference>
<dbReference type="Pfam" id="PF16360">
    <property type="entry name" value="GTP-bdg_M"/>
    <property type="match status" value="1"/>
</dbReference>
<dbReference type="SUPFAM" id="SSF52540">
    <property type="entry name" value="P-loop containing nucleoside triphosphate hydrolases"/>
    <property type="match status" value="1"/>
</dbReference>
<dbReference type="Gene3D" id="6.10.250.2860">
    <property type="match status" value="1"/>
</dbReference>
<gene>
    <name evidence="5 8" type="primary">hflX</name>
    <name evidence="8" type="ORF">MOO47_02860</name>
</gene>
<evidence type="ECO:0000256" key="4">
    <source>
        <dbReference type="ARBA" id="ARBA00023134"/>
    </source>
</evidence>
<dbReference type="PANTHER" id="PTHR10229:SF4">
    <property type="entry name" value="GTPASE HFLX"/>
    <property type="match status" value="1"/>
</dbReference>
<evidence type="ECO:0000256" key="2">
    <source>
        <dbReference type="ARBA" id="ARBA00022741"/>
    </source>
</evidence>
<evidence type="ECO:0000256" key="3">
    <source>
        <dbReference type="ARBA" id="ARBA00022842"/>
    </source>
</evidence>
<keyword evidence="5" id="KW-0963">Cytoplasm</keyword>
<dbReference type="Gene3D" id="3.40.50.11060">
    <property type="entry name" value="GTPase HflX, N-terminal domain"/>
    <property type="match status" value="1"/>
</dbReference>
<dbReference type="PROSITE" id="PS51705">
    <property type="entry name" value="G_HFLX"/>
    <property type="match status" value="1"/>
</dbReference>
<dbReference type="NCBIfam" id="TIGR03156">
    <property type="entry name" value="GTP_HflX"/>
    <property type="match status" value="1"/>
</dbReference>
<organism evidence="8 9">
    <name type="scientific">Bombilactobacillus thymidiniphilus</name>
    <dbReference type="NCBI Taxonomy" id="2923363"/>
    <lineage>
        <taxon>Bacteria</taxon>
        <taxon>Bacillati</taxon>
        <taxon>Bacillota</taxon>
        <taxon>Bacilli</taxon>
        <taxon>Lactobacillales</taxon>
        <taxon>Lactobacillaceae</taxon>
        <taxon>Bombilactobacillus</taxon>
    </lineage>
</organism>
<sequence>MSNPIPVIIGGVSHLQTDFTASMTELSNLASANNLQVAAKMTQDLDEVNHQTYFGKGKIEELKQLAIQLDIKLIVVNDELTPAQLRNLEKSTKLNFLDRTELILQIFQHAAHSRQAQLQVAIAQLQYQLPRIHPSGNPLDQQRGSAGLTNRGAGESQLELDKRVIRHRISKYKQDLTKIQQTLSIQSQQRKQANLPQVALVGYTNAGKSTTLNGILELTQTTSAKKVTAKNQLFTTLDTAIRRIDLPEQTSFLLSDTVGFVSKLPHKLIEAFQSTLEEAKNADLLVQVIDYSDQDYQRTIQTTQQTLSQLGITDKPMIYAYNKANLVNIDNLPQLDGVNIYYDARNQSSIKSLVKLIEQQLLKNYCLLDVLIPFSQGQLVNYIQDNLTIQTKKYTDQGTQYQLLVNKADYQRLAPFKA</sequence>
<comment type="subcellular location">
    <subcellularLocation>
        <location evidence="5">Cytoplasm</location>
    </subcellularLocation>
    <text evidence="5">May associate with membranes.</text>
</comment>
<dbReference type="InterPro" id="IPR016496">
    <property type="entry name" value="GTPase_HflX"/>
</dbReference>
<dbReference type="InterPro" id="IPR032305">
    <property type="entry name" value="GTP-bd_M"/>
</dbReference>
<keyword evidence="1" id="KW-0479">Metal-binding</keyword>
<feature type="domain" description="Hflx-type G" evidence="7">
    <location>
        <begin position="196"/>
        <end position="324"/>
    </location>
</feature>
<feature type="compositionally biased region" description="Polar residues" evidence="6">
    <location>
        <begin position="138"/>
        <end position="148"/>
    </location>
</feature>
<keyword evidence="4 5" id="KW-0342">GTP-binding</keyword>
<evidence type="ECO:0000256" key="6">
    <source>
        <dbReference type="SAM" id="MobiDB-lite"/>
    </source>
</evidence>
<dbReference type="InterPro" id="IPR042108">
    <property type="entry name" value="GTPase_HflX_N_sf"/>
</dbReference>
<accession>A0ABY4PE90</accession>
<dbReference type="InterPro" id="IPR006073">
    <property type="entry name" value="GTP-bd"/>
</dbReference>
<dbReference type="Proteomes" id="UP000831947">
    <property type="component" value="Chromosome"/>
</dbReference>
<dbReference type="RefSeq" id="WP_249513293.1">
    <property type="nucleotide sequence ID" value="NZ_CP093365.1"/>
</dbReference>
<evidence type="ECO:0000256" key="5">
    <source>
        <dbReference type="HAMAP-Rule" id="MF_00900"/>
    </source>
</evidence>
<dbReference type="PIRSF" id="PIRSF006809">
    <property type="entry name" value="GTP-binding_hflX_prd"/>
    <property type="match status" value="1"/>
</dbReference>
<name>A0ABY4PE90_9LACO</name>
<dbReference type="Pfam" id="PF13167">
    <property type="entry name" value="GTP-bdg_N"/>
    <property type="match status" value="1"/>
</dbReference>
<dbReference type="Gene3D" id="3.40.50.300">
    <property type="entry name" value="P-loop containing nucleotide triphosphate hydrolases"/>
    <property type="match status" value="1"/>
</dbReference>
<keyword evidence="9" id="KW-1185">Reference proteome</keyword>
<feature type="region of interest" description="Disordered" evidence="6">
    <location>
        <begin position="133"/>
        <end position="153"/>
    </location>
</feature>
<keyword evidence="3" id="KW-0460">Magnesium</keyword>
<evidence type="ECO:0000259" key="7">
    <source>
        <dbReference type="PROSITE" id="PS51705"/>
    </source>
</evidence>
<dbReference type="PRINTS" id="PR00326">
    <property type="entry name" value="GTP1OBG"/>
</dbReference>
<dbReference type="InterPro" id="IPR027417">
    <property type="entry name" value="P-loop_NTPase"/>
</dbReference>
<comment type="function">
    <text evidence="5">GTPase that associates with the 50S ribosomal subunit and may have a role during protein synthesis or ribosome biogenesis.</text>
</comment>
<dbReference type="Pfam" id="PF01926">
    <property type="entry name" value="MMR_HSR1"/>
    <property type="match status" value="1"/>
</dbReference>
<dbReference type="CDD" id="cd01878">
    <property type="entry name" value="HflX"/>
    <property type="match status" value="1"/>
</dbReference>
<evidence type="ECO:0000256" key="1">
    <source>
        <dbReference type="ARBA" id="ARBA00022723"/>
    </source>
</evidence>
<evidence type="ECO:0000313" key="9">
    <source>
        <dbReference type="Proteomes" id="UP000831947"/>
    </source>
</evidence>